<evidence type="ECO:0000256" key="2">
    <source>
        <dbReference type="PROSITE-ProRule" id="PRU00110"/>
    </source>
</evidence>
<dbReference type="RefSeq" id="WP_109534490.1">
    <property type="nucleotide sequence ID" value="NZ_CAXPUO010000063.1"/>
</dbReference>
<name>A0A2U2C644_9RHOB</name>
<evidence type="ECO:0000313" key="5">
    <source>
        <dbReference type="Proteomes" id="UP000244940"/>
    </source>
</evidence>
<dbReference type="Pfam" id="PF01627">
    <property type="entry name" value="Hpt"/>
    <property type="match status" value="1"/>
</dbReference>
<dbReference type="SUPFAM" id="SSF47226">
    <property type="entry name" value="Histidine-containing phosphotransfer domain, HPT domain"/>
    <property type="match status" value="1"/>
</dbReference>
<proteinExistence type="predicted"/>
<protein>
    <recommendedName>
        <fullName evidence="3">HPt domain-containing protein</fullName>
    </recommendedName>
</protein>
<evidence type="ECO:0000256" key="1">
    <source>
        <dbReference type="ARBA" id="ARBA00023012"/>
    </source>
</evidence>
<comment type="caution">
    <text evidence="4">The sequence shown here is derived from an EMBL/GenBank/DDBJ whole genome shotgun (WGS) entry which is preliminary data.</text>
</comment>
<dbReference type="EMBL" id="QEYD01000011">
    <property type="protein sequence ID" value="PWE27301.1"/>
    <property type="molecule type" value="Genomic_DNA"/>
</dbReference>
<dbReference type="InterPro" id="IPR036641">
    <property type="entry name" value="HPT_dom_sf"/>
</dbReference>
<organism evidence="4 5">
    <name type="scientific">Pararhodobacter marinus</name>
    <dbReference type="NCBI Taxonomy" id="2184063"/>
    <lineage>
        <taxon>Bacteria</taxon>
        <taxon>Pseudomonadati</taxon>
        <taxon>Pseudomonadota</taxon>
        <taxon>Alphaproteobacteria</taxon>
        <taxon>Rhodobacterales</taxon>
        <taxon>Paracoccaceae</taxon>
        <taxon>Pararhodobacter</taxon>
    </lineage>
</organism>
<dbReference type="GO" id="GO:0004672">
    <property type="term" value="F:protein kinase activity"/>
    <property type="evidence" value="ECO:0007669"/>
    <property type="project" value="UniProtKB-ARBA"/>
</dbReference>
<dbReference type="PROSITE" id="PS50894">
    <property type="entry name" value="HPT"/>
    <property type="match status" value="1"/>
</dbReference>
<evidence type="ECO:0000313" key="4">
    <source>
        <dbReference type="EMBL" id="PWE27301.1"/>
    </source>
</evidence>
<dbReference type="SMART" id="SM00073">
    <property type="entry name" value="HPT"/>
    <property type="match status" value="1"/>
</dbReference>
<reference evidence="4 5" key="1">
    <citation type="submission" date="2018-05" db="EMBL/GenBank/DDBJ databases">
        <title>Pararhodobacter marina sp. nov., isolated from deep-sea water of the Indian Ocean.</title>
        <authorList>
            <person name="Lai Q.Sr."/>
            <person name="Liu X."/>
            <person name="Shao Z."/>
        </authorList>
    </citation>
    <scope>NUCLEOTIDE SEQUENCE [LARGE SCALE GENOMIC DNA]</scope>
    <source>
        <strain evidence="4 5">CIC4N-9</strain>
    </source>
</reference>
<dbReference type="GO" id="GO:0000160">
    <property type="term" value="P:phosphorelay signal transduction system"/>
    <property type="evidence" value="ECO:0007669"/>
    <property type="project" value="UniProtKB-KW"/>
</dbReference>
<dbReference type="GeneID" id="94366535"/>
<dbReference type="Proteomes" id="UP000244940">
    <property type="component" value="Unassembled WGS sequence"/>
</dbReference>
<dbReference type="OrthoDB" id="7868457at2"/>
<feature type="domain" description="HPt" evidence="3">
    <location>
        <begin position="26"/>
        <end position="119"/>
    </location>
</feature>
<accession>A0A2U2C644</accession>
<keyword evidence="2" id="KW-0597">Phosphoprotein</keyword>
<dbReference type="AlphaFoldDB" id="A0A2U2C644"/>
<evidence type="ECO:0000259" key="3">
    <source>
        <dbReference type="PROSITE" id="PS50894"/>
    </source>
</evidence>
<feature type="modified residue" description="Phosphohistidine" evidence="2">
    <location>
        <position position="65"/>
    </location>
</feature>
<sequence>MDDIYRMGVPRPSTPAMDLEVLESLFSMGGDELRAELCAQLITDFKRIAAELDSEEGSKIARAAHELKGLAATVGAARLADMARSVDQVAEGMAAPALIVVTRPLRSEIDTVLYHLKQAATGGPDARAPGKTPEA</sequence>
<dbReference type="InterPro" id="IPR008207">
    <property type="entry name" value="Sig_transdc_His_kin_Hpt_dom"/>
</dbReference>
<keyword evidence="5" id="KW-1185">Reference proteome</keyword>
<gene>
    <name evidence="4" type="ORF">C4N9_16695</name>
</gene>
<dbReference type="Gene3D" id="1.20.120.160">
    <property type="entry name" value="HPT domain"/>
    <property type="match status" value="1"/>
</dbReference>
<keyword evidence="1" id="KW-0902">Two-component regulatory system</keyword>